<reference evidence="2" key="1">
    <citation type="submission" date="2021-06" db="EMBL/GenBank/DDBJ databases">
        <authorList>
            <person name="Hodson N. C."/>
            <person name="Mongue J. A."/>
            <person name="Jaron S. K."/>
        </authorList>
    </citation>
    <scope>NUCLEOTIDE SEQUENCE</scope>
</reference>
<dbReference type="GO" id="GO:0033617">
    <property type="term" value="P:mitochondrial respiratory chain complex IV assembly"/>
    <property type="evidence" value="ECO:0007669"/>
    <property type="project" value="TreeGrafter"/>
</dbReference>
<gene>
    <name evidence="2" type="ORF">AFUS01_LOCUS17284</name>
</gene>
<dbReference type="GO" id="GO:0032981">
    <property type="term" value="P:mitochondrial respiratory chain complex I assembly"/>
    <property type="evidence" value="ECO:0007669"/>
    <property type="project" value="TreeGrafter"/>
</dbReference>
<dbReference type="Pfam" id="PF08695">
    <property type="entry name" value="Coa1"/>
    <property type="match status" value="1"/>
</dbReference>
<accession>A0A8J2K1X3</accession>
<evidence type="ECO:0000313" key="3">
    <source>
        <dbReference type="Proteomes" id="UP000708208"/>
    </source>
</evidence>
<evidence type="ECO:0000313" key="2">
    <source>
        <dbReference type="EMBL" id="CAG7728512.1"/>
    </source>
</evidence>
<feature type="transmembrane region" description="Helical" evidence="1">
    <location>
        <begin position="12"/>
        <end position="31"/>
    </location>
</feature>
<keyword evidence="1" id="KW-0812">Transmembrane</keyword>
<evidence type="ECO:0000256" key="1">
    <source>
        <dbReference type="SAM" id="Phobius"/>
    </source>
</evidence>
<name>A0A8J2K1X3_9HEXA</name>
<organism evidence="2 3">
    <name type="scientific">Allacma fusca</name>
    <dbReference type="NCBI Taxonomy" id="39272"/>
    <lineage>
        <taxon>Eukaryota</taxon>
        <taxon>Metazoa</taxon>
        <taxon>Ecdysozoa</taxon>
        <taxon>Arthropoda</taxon>
        <taxon>Hexapoda</taxon>
        <taxon>Collembola</taxon>
        <taxon>Symphypleona</taxon>
        <taxon>Sminthuridae</taxon>
        <taxon>Allacma</taxon>
    </lineage>
</organism>
<dbReference type="InterPro" id="IPR014807">
    <property type="entry name" value="Coa1"/>
</dbReference>
<dbReference type="OrthoDB" id="10037790at2759"/>
<keyword evidence="1" id="KW-1133">Transmembrane helix</keyword>
<dbReference type="EMBL" id="CAJVCH010164633">
    <property type="protein sequence ID" value="CAG7728512.1"/>
    <property type="molecule type" value="Genomic_DNA"/>
</dbReference>
<dbReference type="GO" id="GO:0005743">
    <property type="term" value="C:mitochondrial inner membrane"/>
    <property type="evidence" value="ECO:0007669"/>
    <property type="project" value="TreeGrafter"/>
</dbReference>
<dbReference type="AlphaFoldDB" id="A0A8J2K1X3"/>
<comment type="caution">
    <text evidence="2">The sequence shown here is derived from an EMBL/GenBank/DDBJ whole genome shotgun (WGS) entry which is preliminary data.</text>
</comment>
<keyword evidence="1" id="KW-0472">Membrane</keyword>
<dbReference type="Proteomes" id="UP000708208">
    <property type="component" value="Unassembled WGS sequence"/>
</dbReference>
<sequence length="188" mass="21292">MNVTTLKLLKIAGYTGLFVASGGFLMRWMTLQRFRKTDHYKLSVINFMEHKPLVNYMGEPVGFGSIDLSDNYNFATESEAQFDVPLKGSSHKGNMFFQATRDPSNPRNRWYLNSVEVSVDDRPNERVHTPIPGTSPGFVSKIITDLKTLTNTPPIWSEIPSSMAIFGGPKGSTFYEKLKTSRKKCWRS</sequence>
<dbReference type="PANTHER" id="PTHR47148">
    <property type="entry name" value="CYTOCHROME C OXIDASE ASSEMBLY FACTOR 1 HOMOLOG"/>
    <property type="match status" value="1"/>
</dbReference>
<keyword evidence="3" id="KW-1185">Reference proteome</keyword>
<dbReference type="PANTHER" id="PTHR47148:SF1">
    <property type="entry name" value="CYTOCHROME C OXIDASE ASSEMBLY FACTOR 1 HOMOLOG"/>
    <property type="match status" value="1"/>
</dbReference>
<proteinExistence type="predicted"/>
<protein>
    <submittedName>
        <fullName evidence="2">Uncharacterized protein</fullName>
    </submittedName>
</protein>